<evidence type="ECO:0000259" key="3">
    <source>
        <dbReference type="PROSITE" id="PS51866"/>
    </source>
</evidence>
<organism evidence="4 5">
    <name type="scientific">Rapidithrix thailandica</name>
    <dbReference type="NCBI Taxonomy" id="413964"/>
    <lineage>
        <taxon>Bacteria</taxon>
        <taxon>Pseudomonadati</taxon>
        <taxon>Bacteroidota</taxon>
        <taxon>Cytophagia</taxon>
        <taxon>Cytophagales</taxon>
        <taxon>Flammeovirgaceae</taxon>
        <taxon>Rapidithrix</taxon>
    </lineage>
</organism>
<keyword evidence="1 2" id="KW-0500">Molybdenum</keyword>
<dbReference type="SUPFAM" id="SSF50331">
    <property type="entry name" value="MOP-like"/>
    <property type="match status" value="1"/>
</dbReference>
<gene>
    <name evidence="4" type="ORF">AAG747_27690</name>
</gene>
<feature type="domain" description="Mop" evidence="3">
    <location>
        <begin position="68"/>
        <end position="133"/>
    </location>
</feature>
<evidence type="ECO:0000256" key="1">
    <source>
        <dbReference type="ARBA" id="ARBA00022505"/>
    </source>
</evidence>
<comment type="caution">
    <text evidence="4">The sequence shown here is derived from an EMBL/GenBank/DDBJ whole genome shotgun (WGS) entry which is preliminary data.</text>
</comment>
<evidence type="ECO:0000313" key="5">
    <source>
        <dbReference type="Proteomes" id="UP001403385"/>
    </source>
</evidence>
<dbReference type="InterPro" id="IPR005116">
    <property type="entry name" value="Transp-assoc_OB_typ1"/>
</dbReference>
<protein>
    <submittedName>
        <fullName evidence="4">TOBE domain-containing protein</fullName>
    </submittedName>
</protein>
<dbReference type="RefSeq" id="WP_346824509.1">
    <property type="nucleotide sequence ID" value="NZ_JBDKWZ010000026.1"/>
</dbReference>
<accession>A0AAW9SGK0</accession>
<dbReference type="EMBL" id="JBDKWZ010000026">
    <property type="protein sequence ID" value="MEN7551730.1"/>
    <property type="molecule type" value="Genomic_DNA"/>
</dbReference>
<dbReference type="Pfam" id="PF03459">
    <property type="entry name" value="TOBE"/>
    <property type="match status" value="1"/>
</dbReference>
<dbReference type="PROSITE" id="PS51866">
    <property type="entry name" value="MOP"/>
    <property type="match status" value="1"/>
</dbReference>
<sequence length="133" mass="14603">MNSLHGHIEEINVSGCLSLVFIRLHPEVKVEVIVIETPETASYLKTGNPIKLLFKETEVILGTDEHPAISLQNKITGPVKKIERGTILSKVVLYTVVGEVTAIISTNALEQLALEEGMEVVAMIKLNEIMLSE</sequence>
<dbReference type="InterPro" id="IPR004606">
    <property type="entry name" value="Mop_domain"/>
</dbReference>
<name>A0AAW9SGK0_9BACT</name>
<reference evidence="4 5" key="1">
    <citation type="submission" date="2024-04" db="EMBL/GenBank/DDBJ databases">
        <title>Novel genus in family Flammeovirgaceae.</title>
        <authorList>
            <person name="Nguyen T.H."/>
            <person name="Vuong T.Q."/>
            <person name="Le H."/>
            <person name="Kim S.-G."/>
        </authorList>
    </citation>
    <scope>NUCLEOTIDE SEQUENCE [LARGE SCALE GENOMIC DNA]</scope>
    <source>
        <strain evidence="4 5">JCM 23209</strain>
    </source>
</reference>
<dbReference type="Proteomes" id="UP001403385">
    <property type="component" value="Unassembled WGS sequence"/>
</dbReference>
<dbReference type="InterPro" id="IPR008995">
    <property type="entry name" value="Mo/tungstate-bd_C_term_dom"/>
</dbReference>
<proteinExistence type="predicted"/>
<dbReference type="Gene3D" id="2.40.50.100">
    <property type="match status" value="1"/>
</dbReference>
<evidence type="ECO:0000256" key="2">
    <source>
        <dbReference type="PROSITE-ProRule" id="PRU01213"/>
    </source>
</evidence>
<evidence type="ECO:0000313" key="4">
    <source>
        <dbReference type="EMBL" id="MEN7551730.1"/>
    </source>
</evidence>
<dbReference type="AlphaFoldDB" id="A0AAW9SGK0"/>
<dbReference type="GO" id="GO:0015689">
    <property type="term" value="P:molybdate ion transport"/>
    <property type="evidence" value="ECO:0007669"/>
    <property type="project" value="InterPro"/>
</dbReference>
<keyword evidence="5" id="KW-1185">Reference proteome</keyword>